<evidence type="ECO:0000313" key="3">
    <source>
        <dbReference type="EMBL" id="EYE94463.1"/>
    </source>
</evidence>
<evidence type="ECO:0000256" key="1">
    <source>
        <dbReference type="SAM" id="MobiDB-lite"/>
    </source>
</evidence>
<dbReference type="Proteomes" id="UP000019804">
    <property type="component" value="Unassembled WGS sequence"/>
</dbReference>
<dbReference type="AlphaFoldDB" id="A0A017SBP5"/>
<dbReference type="RefSeq" id="XP_040638151.1">
    <property type="nucleotide sequence ID" value="XM_040787688.1"/>
</dbReference>
<name>A0A017SBP5_ASPRC</name>
<proteinExistence type="predicted"/>
<keyword evidence="2" id="KW-0472">Membrane</keyword>
<keyword evidence="2" id="KW-1133">Transmembrane helix</keyword>
<feature type="transmembrane region" description="Helical" evidence="2">
    <location>
        <begin position="12"/>
        <end position="29"/>
    </location>
</feature>
<sequence>MEVWCPRIDRWNPNLLFGLGVFVVFYSVPRSYSSLLLSLYFLLLLLLLLLLSISFVFRSSPSILFSSYSSLSLSLLIHSVARYSYSPVPDSQPFPPSYRDTKRTRSSCM</sequence>
<organism evidence="3 4">
    <name type="scientific">Aspergillus ruber (strain CBS 135680)</name>
    <dbReference type="NCBI Taxonomy" id="1388766"/>
    <lineage>
        <taxon>Eukaryota</taxon>
        <taxon>Fungi</taxon>
        <taxon>Dikarya</taxon>
        <taxon>Ascomycota</taxon>
        <taxon>Pezizomycotina</taxon>
        <taxon>Eurotiomycetes</taxon>
        <taxon>Eurotiomycetidae</taxon>
        <taxon>Eurotiales</taxon>
        <taxon>Aspergillaceae</taxon>
        <taxon>Aspergillus</taxon>
        <taxon>Aspergillus subgen. Aspergillus</taxon>
    </lineage>
</organism>
<gene>
    <name evidence="3" type="ORF">EURHEDRAFT_91682</name>
</gene>
<evidence type="ECO:0000256" key="2">
    <source>
        <dbReference type="SAM" id="Phobius"/>
    </source>
</evidence>
<feature type="region of interest" description="Disordered" evidence="1">
    <location>
        <begin position="86"/>
        <end position="109"/>
    </location>
</feature>
<feature type="transmembrane region" description="Helical" evidence="2">
    <location>
        <begin position="35"/>
        <end position="57"/>
    </location>
</feature>
<accession>A0A017SBP5</accession>
<dbReference type="EMBL" id="KK088426">
    <property type="protein sequence ID" value="EYE94463.1"/>
    <property type="molecule type" value="Genomic_DNA"/>
</dbReference>
<reference evidence="4" key="1">
    <citation type="journal article" date="2014" name="Nat. Commun.">
        <title>Genomic adaptations of the halophilic Dead Sea filamentous fungus Eurotium rubrum.</title>
        <authorList>
            <person name="Kis-Papo T."/>
            <person name="Weig A.R."/>
            <person name="Riley R."/>
            <person name="Persoh D."/>
            <person name="Salamov A."/>
            <person name="Sun H."/>
            <person name="Lipzen A."/>
            <person name="Wasser S.P."/>
            <person name="Rambold G."/>
            <person name="Grigoriev I.V."/>
            <person name="Nevo E."/>
        </authorList>
    </citation>
    <scope>NUCLEOTIDE SEQUENCE [LARGE SCALE GENOMIC DNA]</scope>
    <source>
        <strain evidence="4">CBS 135680</strain>
    </source>
</reference>
<dbReference type="HOGENOM" id="CLU_2183413_0_0_1"/>
<keyword evidence="4" id="KW-1185">Reference proteome</keyword>
<evidence type="ECO:0000313" key="4">
    <source>
        <dbReference type="Proteomes" id="UP000019804"/>
    </source>
</evidence>
<dbReference type="GeneID" id="63702812"/>
<protein>
    <submittedName>
        <fullName evidence="3">Uncharacterized protein</fullName>
    </submittedName>
</protein>
<keyword evidence="2" id="KW-0812">Transmembrane</keyword>